<dbReference type="InterPro" id="IPR005950">
    <property type="entry name" value="ModA"/>
</dbReference>
<dbReference type="GO" id="GO:0046872">
    <property type="term" value="F:metal ion binding"/>
    <property type="evidence" value="ECO:0007669"/>
    <property type="project" value="UniProtKB-KW"/>
</dbReference>
<dbReference type="Proteomes" id="UP000308978">
    <property type="component" value="Unassembled WGS sequence"/>
</dbReference>
<feature type="compositionally biased region" description="Low complexity" evidence="4">
    <location>
        <begin position="32"/>
        <end position="41"/>
    </location>
</feature>
<dbReference type="NCBIfam" id="TIGR01256">
    <property type="entry name" value="modA"/>
    <property type="match status" value="1"/>
</dbReference>
<dbReference type="InterPro" id="IPR050682">
    <property type="entry name" value="ModA/WtpA"/>
</dbReference>
<protein>
    <submittedName>
        <fullName evidence="6">Molybdate ABC transporter substrate-binding protein</fullName>
    </submittedName>
</protein>
<evidence type="ECO:0000256" key="1">
    <source>
        <dbReference type="ARBA" id="ARBA00009175"/>
    </source>
</evidence>
<dbReference type="RefSeq" id="WP_136436088.1">
    <property type="nucleotide sequence ID" value="NZ_SSTJ01000024.1"/>
</dbReference>
<feature type="chain" id="PRO_5039629131" evidence="5">
    <location>
        <begin position="20"/>
        <end position="317"/>
    </location>
</feature>
<evidence type="ECO:0000256" key="4">
    <source>
        <dbReference type="SAM" id="MobiDB-lite"/>
    </source>
</evidence>
<dbReference type="Pfam" id="PF13531">
    <property type="entry name" value="SBP_bac_11"/>
    <property type="match status" value="1"/>
</dbReference>
<gene>
    <name evidence="6" type="primary">modA</name>
    <name evidence="6" type="ORF">E5986_11420</name>
</gene>
<keyword evidence="3 5" id="KW-0732">Signal</keyword>
<organism evidence="6 7">
    <name type="scientific">Adlercreutzia caecimuris</name>
    <dbReference type="NCBI Taxonomy" id="671266"/>
    <lineage>
        <taxon>Bacteria</taxon>
        <taxon>Bacillati</taxon>
        <taxon>Actinomycetota</taxon>
        <taxon>Coriobacteriia</taxon>
        <taxon>Eggerthellales</taxon>
        <taxon>Eggerthellaceae</taxon>
        <taxon>Adlercreutzia</taxon>
    </lineage>
</organism>
<dbReference type="Gene3D" id="3.40.190.10">
    <property type="entry name" value="Periplasmic binding protein-like II"/>
    <property type="match status" value="2"/>
</dbReference>
<evidence type="ECO:0000256" key="5">
    <source>
        <dbReference type="SAM" id="SignalP"/>
    </source>
</evidence>
<reference evidence="6 7" key="1">
    <citation type="submission" date="2019-04" db="EMBL/GenBank/DDBJ databases">
        <title>Microbes associate with the intestines of laboratory mice.</title>
        <authorList>
            <person name="Navarre W."/>
            <person name="Wong E."/>
            <person name="Huang K.C."/>
            <person name="Tropini C."/>
            <person name="Ng K."/>
            <person name="Yu B."/>
        </authorList>
    </citation>
    <scope>NUCLEOTIDE SEQUENCE [LARGE SCALE GENOMIC DNA]</scope>
    <source>
        <strain evidence="6 7">NM80_B27</strain>
    </source>
</reference>
<keyword evidence="2" id="KW-0479">Metal-binding</keyword>
<dbReference type="GO" id="GO:0030973">
    <property type="term" value="F:molybdate ion binding"/>
    <property type="evidence" value="ECO:0007669"/>
    <property type="project" value="TreeGrafter"/>
</dbReference>
<dbReference type="PROSITE" id="PS51257">
    <property type="entry name" value="PROKAR_LIPOPROTEIN"/>
    <property type="match status" value="1"/>
</dbReference>
<proteinExistence type="inferred from homology"/>
<name>A0A4S4FW43_9ACTN</name>
<evidence type="ECO:0000313" key="7">
    <source>
        <dbReference type="Proteomes" id="UP000308978"/>
    </source>
</evidence>
<dbReference type="GO" id="GO:0015689">
    <property type="term" value="P:molybdate ion transport"/>
    <property type="evidence" value="ECO:0007669"/>
    <property type="project" value="InterPro"/>
</dbReference>
<dbReference type="SUPFAM" id="SSF53850">
    <property type="entry name" value="Periplasmic binding protein-like II"/>
    <property type="match status" value="1"/>
</dbReference>
<comment type="caution">
    <text evidence="6">The sequence shown here is derived from an EMBL/GenBank/DDBJ whole genome shotgun (WGS) entry which is preliminary data.</text>
</comment>
<evidence type="ECO:0000313" key="6">
    <source>
        <dbReference type="EMBL" id="THG34774.1"/>
    </source>
</evidence>
<accession>A0A4S4FW43</accession>
<dbReference type="PANTHER" id="PTHR30632:SF0">
    <property type="entry name" value="SULFATE-BINDING PROTEIN"/>
    <property type="match status" value="1"/>
</dbReference>
<dbReference type="PANTHER" id="PTHR30632">
    <property type="entry name" value="MOLYBDATE-BINDING PERIPLASMIC PROTEIN"/>
    <property type="match status" value="1"/>
</dbReference>
<feature type="region of interest" description="Disordered" evidence="4">
    <location>
        <begin position="31"/>
        <end position="62"/>
    </location>
</feature>
<dbReference type="EMBL" id="SSTJ01000024">
    <property type="protein sequence ID" value="THG34774.1"/>
    <property type="molecule type" value="Genomic_DNA"/>
</dbReference>
<evidence type="ECO:0000256" key="2">
    <source>
        <dbReference type="ARBA" id="ARBA00022723"/>
    </source>
</evidence>
<dbReference type="AlphaFoldDB" id="A0A4S4FW43"/>
<feature type="signal peptide" evidence="5">
    <location>
        <begin position="1"/>
        <end position="19"/>
    </location>
</feature>
<evidence type="ECO:0000256" key="3">
    <source>
        <dbReference type="ARBA" id="ARBA00022729"/>
    </source>
</evidence>
<sequence length="317" mass="32743">MRKKTRRIFAALSATMMVAALGLGGCAGGDGAQESGSASDAGAGGGSSAAKTQEAEPAGEPAGEAVTLQIFAANSLTKAMAEAQELYTQQNPNVTFGDTQYEASGTLNEMLGAGQYADILITASKGTMDDAVDAGYVDEATRSTMFTNQLVFVTKEGGELADTDVTLEDVAAGAYTLSVGDENVPAGNYACQALSTVGAYIEPDGTTGADATGKGGEFSDALKDKVTLGGKVGDVCKYAETGDVDLAMVYTSDVYRMGGVTICSVVPDDTHKAITYPGAVTAQSERAEAARAFLEWCMTDEDCAKIWQEWGFDMATE</sequence>
<comment type="similarity">
    <text evidence="1">Belongs to the bacterial solute-binding protein ModA family.</text>
</comment>